<accession>A0ABS1BVJ6</accession>
<evidence type="ECO:0000256" key="2">
    <source>
        <dbReference type="ARBA" id="ARBA00007362"/>
    </source>
</evidence>
<feature type="transmembrane region" description="Helical" evidence="6">
    <location>
        <begin position="66"/>
        <end position="84"/>
    </location>
</feature>
<feature type="domain" description="EamA" evidence="7">
    <location>
        <begin position="150"/>
        <end position="285"/>
    </location>
</feature>
<keyword evidence="5 6" id="KW-0472">Membrane</keyword>
<feature type="transmembrane region" description="Helical" evidence="6">
    <location>
        <begin position="38"/>
        <end position="57"/>
    </location>
</feature>
<dbReference type="PANTHER" id="PTHR32322:SF2">
    <property type="entry name" value="EAMA DOMAIN-CONTAINING PROTEIN"/>
    <property type="match status" value="1"/>
</dbReference>
<evidence type="ECO:0000256" key="4">
    <source>
        <dbReference type="ARBA" id="ARBA00022989"/>
    </source>
</evidence>
<comment type="subcellular location">
    <subcellularLocation>
        <location evidence="1">Membrane</location>
        <topology evidence="1">Multi-pass membrane protein</topology>
    </subcellularLocation>
</comment>
<feature type="transmembrane region" description="Helical" evidence="6">
    <location>
        <begin position="181"/>
        <end position="202"/>
    </location>
</feature>
<feature type="transmembrane region" description="Helical" evidence="6">
    <location>
        <begin position="270"/>
        <end position="288"/>
    </location>
</feature>
<sequence>MPTLSSKTASLGLIIGCIVFGLGSVIVARLHMGAYAVAFWRLAVAAVIFALLMRFFAQKLPKNPRAVGFALLSGVFLAFDLALWHESIYAVGPGISTLLNCLQIFWLSMMGVLWFQEKLGRRQIASLALALVGIAVIGSPEFGRNSRALWGFVSGIASGLMLSLSMVFIRKTHQAEPTALFALMLLVSIGGMAALVAPALTLNAGNALPATAAQIGWLLVYGAAMQCFAWGLIAYCIPLLSLSVTGLLLLTEPVAALFIDFAFLGKPISALQWLGAAITLLAIYLGSLKSEKAV</sequence>
<comment type="caution">
    <text evidence="8">The sequence shown here is derived from an EMBL/GenBank/DDBJ whole genome shotgun (WGS) entry which is preliminary data.</text>
</comment>
<dbReference type="Pfam" id="PF00892">
    <property type="entry name" value="EamA"/>
    <property type="match status" value="2"/>
</dbReference>
<proteinExistence type="inferred from homology"/>
<dbReference type="EMBL" id="JAEHNZ010000005">
    <property type="protein sequence ID" value="MBK0397331.1"/>
    <property type="molecule type" value="Genomic_DNA"/>
</dbReference>
<comment type="similarity">
    <text evidence="2">Belongs to the EamA transporter family.</text>
</comment>
<feature type="domain" description="EamA" evidence="7">
    <location>
        <begin position="10"/>
        <end position="137"/>
    </location>
</feature>
<keyword evidence="3 6" id="KW-0812">Transmembrane</keyword>
<name>A0ABS1BVJ6_9NEIS</name>
<evidence type="ECO:0000256" key="3">
    <source>
        <dbReference type="ARBA" id="ARBA00022692"/>
    </source>
</evidence>
<evidence type="ECO:0000256" key="1">
    <source>
        <dbReference type="ARBA" id="ARBA00004141"/>
    </source>
</evidence>
<dbReference type="RefSeq" id="WP_200523287.1">
    <property type="nucleotide sequence ID" value="NZ_JAEHNZ010000005.1"/>
</dbReference>
<evidence type="ECO:0000313" key="8">
    <source>
        <dbReference type="EMBL" id="MBK0397331.1"/>
    </source>
</evidence>
<feature type="transmembrane region" description="Helical" evidence="6">
    <location>
        <begin position="148"/>
        <end position="169"/>
    </location>
</feature>
<dbReference type="InterPro" id="IPR000620">
    <property type="entry name" value="EamA_dom"/>
</dbReference>
<feature type="transmembrane region" description="Helical" evidence="6">
    <location>
        <begin position="12"/>
        <end position="32"/>
    </location>
</feature>
<evidence type="ECO:0000256" key="6">
    <source>
        <dbReference type="SAM" id="Phobius"/>
    </source>
</evidence>
<dbReference type="PANTHER" id="PTHR32322">
    <property type="entry name" value="INNER MEMBRANE TRANSPORTER"/>
    <property type="match status" value="1"/>
</dbReference>
<feature type="transmembrane region" description="Helical" evidence="6">
    <location>
        <begin position="90"/>
        <end position="115"/>
    </location>
</feature>
<keyword evidence="9" id="KW-1185">Reference proteome</keyword>
<evidence type="ECO:0000259" key="7">
    <source>
        <dbReference type="Pfam" id="PF00892"/>
    </source>
</evidence>
<organism evidence="8 9">
    <name type="scientific">Kingella bonacorsii</name>
    <dbReference type="NCBI Taxonomy" id="2796361"/>
    <lineage>
        <taxon>Bacteria</taxon>
        <taxon>Pseudomonadati</taxon>
        <taxon>Pseudomonadota</taxon>
        <taxon>Betaproteobacteria</taxon>
        <taxon>Neisseriales</taxon>
        <taxon>Neisseriaceae</taxon>
        <taxon>Kingella</taxon>
    </lineage>
</organism>
<protein>
    <submittedName>
        <fullName evidence="8">DMT family transporter</fullName>
    </submittedName>
</protein>
<dbReference type="SUPFAM" id="SSF103481">
    <property type="entry name" value="Multidrug resistance efflux transporter EmrE"/>
    <property type="match status" value="2"/>
</dbReference>
<gene>
    <name evidence="8" type="ORF">JDW22_12310</name>
</gene>
<dbReference type="InterPro" id="IPR037185">
    <property type="entry name" value="EmrE-like"/>
</dbReference>
<reference evidence="8 9" key="1">
    <citation type="journal article" date="2021" name="Pathogens">
        <title>Isolation and Characterization of Kingella bonacorsii sp. nov., A Novel Kingella Species Detected in a Stable Periodontitis Subject.</title>
        <authorList>
            <person name="Antezack A."/>
            <person name="Boxberger M."/>
            <person name="Rolland C."/>
            <person name="Monnet-Corti V."/>
            <person name="La Scola B."/>
        </authorList>
    </citation>
    <scope>NUCLEOTIDE SEQUENCE [LARGE SCALE GENOMIC DNA]</scope>
    <source>
        <strain evidence="8 9">Marseille-Q4569</strain>
    </source>
</reference>
<keyword evidence="4 6" id="KW-1133">Transmembrane helix</keyword>
<feature type="transmembrane region" description="Helical" evidence="6">
    <location>
        <begin position="244"/>
        <end position="264"/>
    </location>
</feature>
<evidence type="ECO:0000256" key="5">
    <source>
        <dbReference type="ARBA" id="ARBA00023136"/>
    </source>
</evidence>
<dbReference type="InterPro" id="IPR050638">
    <property type="entry name" value="AA-Vitamin_Transporters"/>
</dbReference>
<dbReference type="Proteomes" id="UP000614058">
    <property type="component" value="Unassembled WGS sequence"/>
</dbReference>
<evidence type="ECO:0000313" key="9">
    <source>
        <dbReference type="Proteomes" id="UP000614058"/>
    </source>
</evidence>
<feature type="transmembrane region" description="Helical" evidence="6">
    <location>
        <begin position="214"/>
        <end position="237"/>
    </location>
</feature>
<feature type="transmembrane region" description="Helical" evidence="6">
    <location>
        <begin position="124"/>
        <end position="142"/>
    </location>
</feature>